<comment type="caution">
    <text evidence="12">Lacks conserved residue(s) required for the propagation of feature annotation.</text>
</comment>
<accession>A0A7C1NKW4</accession>
<dbReference type="HAMAP" id="MF_01849">
    <property type="entry name" value="RNA_methyltr_RlmN"/>
    <property type="match status" value="1"/>
</dbReference>
<dbReference type="GO" id="GO:0070475">
    <property type="term" value="P:rRNA base methylation"/>
    <property type="evidence" value="ECO:0007669"/>
    <property type="project" value="UniProtKB-UniRule"/>
</dbReference>
<evidence type="ECO:0000256" key="12">
    <source>
        <dbReference type="HAMAP-Rule" id="MF_01849"/>
    </source>
</evidence>
<evidence type="ECO:0000256" key="5">
    <source>
        <dbReference type="ARBA" id="ARBA00022603"/>
    </source>
</evidence>
<dbReference type="NCBIfam" id="TIGR00048">
    <property type="entry name" value="rRNA_mod_RlmN"/>
    <property type="match status" value="1"/>
</dbReference>
<dbReference type="GO" id="GO:0002935">
    <property type="term" value="F:tRNA (adenine(37)-C2)-methyltransferase activity"/>
    <property type="evidence" value="ECO:0007669"/>
    <property type="project" value="UniProtKB-UniRule"/>
</dbReference>
<evidence type="ECO:0000256" key="3">
    <source>
        <dbReference type="ARBA" id="ARBA00022490"/>
    </source>
</evidence>
<dbReference type="GO" id="GO:0051539">
    <property type="term" value="F:4 iron, 4 sulfur cluster binding"/>
    <property type="evidence" value="ECO:0007669"/>
    <property type="project" value="UniProtKB-UniRule"/>
</dbReference>
<dbReference type="GO" id="GO:0000049">
    <property type="term" value="F:tRNA binding"/>
    <property type="evidence" value="ECO:0007669"/>
    <property type="project" value="UniProtKB-UniRule"/>
</dbReference>
<name>A0A7C1NKW4_UNCW3</name>
<keyword evidence="5 12" id="KW-0489">Methyltransferase</keyword>
<dbReference type="PANTHER" id="PTHR30544:SF5">
    <property type="entry name" value="RADICAL SAM CORE DOMAIN-CONTAINING PROTEIN"/>
    <property type="match status" value="1"/>
</dbReference>
<dbReference type="InterPro" id="IPR013785">
    <property type="entry name" value="Aldolase_TIM"/>
</dbReference>
<keyword evidence="12" id="KW-1015">Disulfide bond</keyword>
<dbReference type="Pfam" id="PF04055">
    <property type="entry name" value="Radical_SAM"/>
    <property type="match status" value="1"/>
</dbReference>
<evidence type="ECO:0000256" key="8">
    <source>
        <dbReference type="ARBA" id="ARBA00022694"/>
    </source>
</evidence>
<dbReference type="AlphaFoldDB" id="A0A7C1NKW4"/>
<dbReference type="SFLD" id="SFLDF00275">
    <property type="entry name" value="adenosine_C2_methyltransferase"/>
    <property type="match status" value="1"/>
</dbReference>
<feature type="active site" description="Proton acceptor" evidence="12">
    <location>
        <position position="90"/>
    </location>
</feature>
<feature type="binding site" evidence="12">
    <location>
        <begin position="212"/>
        <end position="214"/>
    </location>
    <ligand>
        <name>S-adenosyl-L-methionine</name>
        <dbReference type="ChEBI" id="CHEBI:59789"/>
    </ligand>
</feature>
<evidence type="ECO:0000256" key="9">
    <source>
        <dbReference type="ARBA" id="ARBA00022723"/>
    </source>
</evidence>
<dbReference type="Gene3D" id="1.10.150.530">
    <property type="match status" value="1"/>
</dbReference>
<keyword evidence="4 12" id="KW-0698">rRNA processing</keyword>
<comment type="catalytic activity">
    <reaction evidence="12">
        <text>adenosine(37) in tRNA + 2 reduced [2Fe-2S]-[ferredoxin] + 2 S-adenosyl-L-methionine = 2-methyladenosine(37) in tRNA + 5'-deoxyadenosine + L-methionine + 2 oxidized [2Fe-2S]-[ferredoxin] + S-adenosyl-L-homocysteine</text>
        <dbReference type="Rhea" id="RHEA:43332"/>
        <dbReference type="Rhea" id="RHEA-COMP:10000"/>
        <dbReference type="Rhea" id="RHEA-COMP:10001"/>
        <dbReference type="Rhea" id="RHEA-COMP:10162"/>
        <dbReference type="Rhea" id="RHEA-COMP:10485"/>
        <dbReference type="ChEBI" id="CHEBI:17319"/>
        <dbReference type="ChEBI" id="CHEBI:33737"/>
        <dbReference type="ChEBI" id="CHEBI:33738"/>
        <dbReference type="ChEBI" id="CHEBI:57844"/>
        <dbReference type="ChEBI" id="CHEBI:57856"/>
        <dbReference type="ChEBI" id="CHEBI:59789"/>
        <dbReference type="ChEBI" id="CHEBI:74411"/>
        <dbReference type="ChEBI" id="CHEBI:74497"/>
        <dbReference type="EC" id="2.1.1.192"/>
    </reaction>
</comment>
<evidence type="ECO:0000256" key="10">
    <source>
        <dbReference type="ARBA" id="ARBA00023004"/>
    </source>
</evidence>
<evidence type="ECO:0000256" key="4">
    <source>
        <dbReference type="ARBA" id="ARBA00022552"/>
    </source>
</evidence>
<gene>
    <name evidence="12 14" type="primary">rlmN</name>
    <name evidence="14" type="ORF">ENP94_01720</name>
</gene>
<organism evidence="14">
    <name type="scientific">candidate division WOR-3 bacterium</name>
    <dbReference type="NCBI Taxonomy" id="2052148"/>
    <lineage>
        <taxon>Bacteria</taxon>
        <taxon>Bacteria division WOR-3</taxon>
    </lineage>
</organism>
<dbReference type="FunFam" id="3.20.20.70:FF:000014">
    <property type="entry name" value="Probable dual-specificity RNA methyltransferase RlmN"/>
    <property type="match status" value="1"/>
</dbReference>
<comment type="subcellular location">
    <subcellularLocation>
        <location evidence="1 12">Cytoplasm</location>
    </subcellularLocation>
</comment>
<sequence>MTDIKTLDLEQLLNLVYQMKWEKYRAIQIYQWLWQKNVESFDQMTNLSKTIRAQLAERFYISRLKLAQIQTGNDGTIKFTLELEDQNLIESVLIIEQNRRTICVSTQVGCALGCRFCATARMGFIRNLRWHEIVEQIQAIINYTGISPTNIVFMGMGEPFMNIEEVFKAIVAINSDYGLRIGARRITVSTAGIPEGIKKLAALPIQVRLAISLNATTDSLRSKLMPINIKYPLNHLLAAAREYIIATGRRLTFEYVLLDGVNNLTADAERLIRMLRNIPCKINLIPFNSFPGADFSTPHPDKVSKFAQLLYPHLPAVTIRKSRGSQVLAGCGQLASRFQNCHRQ</sequence>
<dbReference type="InterPro" id="IPR040072">
    <property type="entry name" value="Methyltransferase_A"/>
</dbReference>
<dbReference type="InterPro" id="IPR004383">
    <property type="entry name" value="rRNA_lsu_MTrfase_RlmN/Cfr"/>
</dbReference>
<dbReference type="EMBL" id="DSLG01000002">
    <property type="protein sequence ID" value="HEA86713.1"/>
    <property type="molecule type" value="Genomic_DNA"/>
</dbReference>
<dbReference type="SUPFAM" id="SSF102114">
    <property type="entry name" value="Radical SAM enzymes"/>
    <property type="match status" value="1"/>
</dbReference>
<comment type="miscellaneous">
    <text evidence="12">Reaction proceeds by a ping-pong mechanism involving intermediate methylation of a conserved cysteine residue.</text>
</comment>
<keyword evidence="6 12" id="KW-0808">Transferase</keyword>
<feature type="domain" description="Radical SAM core" evidence="13">
    <location>
        <begin position="96"/>
        <end position="326"/>
    </location>
</feature>
<dbReference type="InterPro" id="IPR048641">
    <property type="entry name" value="RlmN_N"/>
</dbReference>
<comment type="cofactor">
    <cofactor evidence="12">
        <name>[4Fe-4S] cluster</name>
        <dbReference type="ChEBI" id="CHEBI:49883"/>
    </cofactor>
    <text evidence="12">Binds 1 [4Fe-4S] cluster. The cluster is coordinated with 3 cysteines and an exchangeable S-adenosyl-L-methionine.</text>
</comment>
<dbReference type="Pfam" id="PF21016">
    <property type="entry name" value="RlmN_N"/>
    <property type="match status" value="1"/>
</dbReference>
<dbReference type="CDD" id="cd01335">
    <property type="entry name" value="Radical_SAM"/>
    <property type="match status" value="1"/>
</dbReference>
<feature type="binding site" evidence="12">
    <location>
        <position position="189"/>
    </location>
    <ligand>
        <name>S-adenosyl-L-methionine</name>
        <dbReference type="ChEBI" id="CHEBI:59789"/>
    </ligand>
</feature>
<evidence type="ECO:0000313" key="14">
    <source>
        <dbReference type="EMBL" id="HEA86713.1"/>
    </source>
</evidence>
<dbReference type="InterPro" id="IPR058240">
    <property type="entry name" value="rSAM_sf"/>
</dbReference>
<feature type="binding site" evidence="12">
    <location>
        <begin position="157"/>
        <end position="158"/>
    </location>
    <ligand>
        <name>S-adenosyl-L-methionine</name>
        <dbReference type="ChEBI" id="CHEBI:59789"/>
    </ligand>
</feature>
<reference evidence="14" key="1">
    <citation type="journal article" date="2020" name="mSystems">
        <title>Genome- and Community-Level Interaction Insights into Carbon Utilization and Element Cycling Functions of Hydrothermarchaeota in Hydrothermal Sediment.</title>
        <authorList>
            <person name="Zhou Z."/>
            <person name="Liu Y."/>
            <person name="Xu W."/>
            <person name="Pan J."/>
            <person name="Luo Z.H."/>
            <person name="Li M."/>
        </authorList>
    </citation>
    <scope>NUCLEOTIDE SEQUENCE [LARGE SCALE GENOMIC DNA]</scope>
    <source>
        <strain evidence="14">SpSt-265</strain>
    </source>
</reference>
<evidence type="ECO:0000256" key="2">
    <source>
        <dbReference type="ARBA" id="ARBA00022485"/>
    </source>
</evidence>
<dbReference type="GO" id="GO:0046872">
    <property type="term" value="F:metal ion binding"/>
    <property type="evidence" value="ECO:0007669"/>
    <property type="project" value="UniProtKB-KW"/>
</dbReference>
<dbReference type="SFLD" id="SFLDG01062">
    <property type="entry name" value="methyltransferase_(Class_A)"/>
    <property type="match status" value="1"/>
</dbReference>
<comment type="caution">
    <text evidence="14">The sequence shown here is derived from an EMBL/GenBank/DDBJ whole genome shotgun (WGS) entry which is preliminary data.</text>
</comment>
<keyword evidence="10 12" id="KW-0408">Iron</keyword>
<evidence type="ECO:0000259" key="13">
    <source>
        <dbReference type="PROSITE" id="PS51918"/>
    </source>
</evidence>
<dbReference type="SFLD" id="SFLDS00029">
    <property type="entry name" value="Radical_SAM"/>
    <property type="match status" value="1"/>
</dbReference>
<keyword evidence="8 12" id="KW-0819">tRNA processing</keyword>
<comment type="similarity">
    <text evidence="12">Belongs to the radical SAM superfamily. RlmN family.</text>
</comment>
<comment type="function">
    <text evidence="12">Specifically methylates position 2 of adenine 2503 in 23S rRNA and position 2 of adenine 37 in tRNAs.</text>
</comment>
<dbReference type="InterPro" id="IPR007197">
    <property type="entry name" value="rSAM"/>
</dbReference>
<feature type="binding site" evidence="12">
    <location>
        <position position="288"/>
    </location>
    <ligand>
        <name>S-adenosyl-L-methionine</name>
        <dbReference type="ChEBI" id="CHEBI:59789"/>
    </ligand>
</feature>
<dbReference type="GO" id="GO:0019843">
    <property type="term" value="F:rRNA binding"/>
    <property type="evidence" value="ECO:0007669"/>
    <property type="project" value="UniProtKB-UniRule"/>
</dbReference>
<feature type="binding site" evidence="12">
    <location>
        <position position="114"/>
    </location>
    <ligand>
        <name>[4Fe-4S] cluster</name>
        <dbReference type="ChEBI" id="CHEBI:49883"/>
        <note>4Fe-4S-S-AdoMet</note>
    </ligand>
</feature>
<protein>
    <recommendedName>
        <fullName evidence="12">Probable dual-specificity RNA methyltransferase RlmN</fullName>
        <ecNumber evidence="12">2.1.1.192</ecNumber>
    </recommendedName>
    <alternativeName>
        <fullName evidence="12">23S rRNA (adenine(2503)-C(2))-methyltransferase</fullName>
    </alternativeName>
    <alternativeName>
        <fullName evidence="12">23S rRNA m2A2503 methyltransferase</fullName>
    </alternativeName>
    <alternativeName>
        <fullName evidence="12">Ribosomal RNA large subunit methyltransferase N</fullName>
    </alternativeName>
    <alternativeName>
        <fullName evidence="12">tRNA (adenine(37)-C(2))-methyltransferase</fullName>
    </alternativeName>
    <alternativeName>
        <fullName evidence="12">tRNA m2A37 methyltransferase</fullName>
    </alternativeName>
</protein>
<keyword evidence="2 12" id="KW-0004">4Fe-4S</keyword>
<dbReference type="PANTHER" id="PTHR30544">
    <property type="entry name" value="23S RRNA METHYLTRANSFERASE"/>
    <property type="match status" value="1"/>
</dbReference>
<keyword evidence="7 12" id="KW-0949">S-adenosyl-L-methionine</keyword>
<dbReference type="Gene3D" id="3.20.20.70">
    <property type="entry name" value="Aldolase class I"/>
    <property type="match status" value="1"/>
</dbReference>
<keyword evidence="11 12" id="KW-0411">Iron-sulfur</keyword>
<dbReference type="InterPro" id="IPR027492">
    <property type="entry name" value="RNA_MTrfase_RlmN"/>
</dbReference>
<dbReference type="EC" id="2.1.1.192" evidence="12"/>
<dbReference type="PROSITE" id="PS51918">
    <property type="entry name" value="RADICAL_SAM"/>
    <property type="match status" value="1"/>
</dbReference>
<evidence type="ECO:0000256" key="6">
    <source>
        <dbReference type="ARBA" id="ARBA00022679"/>
    </source>
</evidence>
<keyword evidence="9 12" id="KW-0479">Metal-binding</keyword>
<comment type="catalytic activity">
    <reaction evidence="12">
        <text>adenosine(2503) in 23S rRNA + 2 reduced [2Fe-2S]-[ferredoxin] + 2 S-adenosyl-L-methionine = 2-methyladenosine(2503) in 23S rRNA + 5'-deoxyadenosine + L-methionine + 2 oxidized [2Fe-2S]-[ferredoxin] + S-adenosyl-L-homocysteine</text>
        <dbReference type="Rhea" id="RHEA:42916"/>
        <dbReference type="Rhea" id="RHEA-COMP:10000"/>
        <dbReference type="Rhea" id="RHEA-COMP:10001"/>
        <dbReference type="Rhea" id="RHEA-COMP:10152"/>
        <dbReference type="Rhea" id="RHEA-COMP:10282"/>
        <dbReference type="ChEBI" id="CHEBI:17319"/>
        <dbReference type="ChEBI" id="CHEBI:33737"/>
        <dbReference type="ChEBI" id="CHEBI:33738"/>
        <dbReference type="ChEBI" id="CHEBI:57844"/>
        <dbReference type="ChEBI" id="CHEBI:57856"/>
        <dbReference type="ChEBI" id="CHEBI:59789"/>
        <dbReference type="ChEBI" id="CHEBI:74411"/>
        <dbReference type="ChEBI" id="CHEBI:74497"/>
        <dbReference type="EC" id="2.1.1.192"/>
    </reaction>
</comment>
<dbReference type="GO" id="GO:0070040">
    <property type="term" value="F:rRNA (adenine(2503)-C2-)-methyltransferase activity"/>
    <property type="evidence" value="ECO:0007669"/>
    <property type="project" value="UniProtKB-UniRule"/>
</dbReference>
<feature type="binding site" evidence="12">
    <location>
        <position position="110"/>
    </location>
    <ligand>
        <name>[4Fe-4S] cluster</name>
        <dbReference type="ChEBI" id="CHEBI:49883"/>
        <note>4Fe-4S-S-AdoMet</note>
    </ligand>
</feature>
<evidence type="ECO:0000256" key="11">
    <source>
        <dbReference type="ARBA" id="ARBA00023014"/>
    </source>
</evidence>
<feature type="binding site" evidence="12">
    <location>
        <position position="117"/>
    </location>
    <ligand>
        <name>[4Fe-4S] cluster</name>
        <dbReference type="ChEBI" id="CHEBI:49883"/>
        <note>4Fe-4S-S-AdoMet</note>
    </ligand>
</feature>
<evidence type="ECO:0000256" key="1">
    <source>
        <dbReference type="ARBA" id="ARBA00004496"/>
    </source>
</evidence>
<evidence type="ECO:0000256" key="7">
    <source>
        <dbReference type="ARBA" id="ARBA00022691"/>
    </source>
</evidence>
<proteinExistence type="inferred from homology"/>
<keyword evidence="3 12" id="KW-0963">Cytoplasm</keyword>
<dbReference type="GO" id="GO:0005737">
    <property type="term" value="C:cytoplasm"/>
    <property type="evidence" value="ECO:0007669"/>
    <property type="project" value="UniProtKB-SubCell"/>
</dbReference>
<dbReference type="PIRSF" id="PIRSF006004">
    <property type="entry name" value="CHP00048"/>
    <property type="match status" value="1"/>
</dbReference>
<dbReference type="GO" id="GO:0030488">
    <property type="term" value="P:tRNA methylation"/>
    <property type="evidence" value="ECO:0007669"/>
    <property type="project" value="UniProtKB-UniRule"/>
</dbReference>
<feature type="active site" description="S-methylcysteine intermediate" evidence="12">
    <location>
        <position position="331"/>
    </location>
</feature>